<dbReference type="Proteomes" id="UP001610563">
    <property type="component" value="Unassembled WGS sequence"/>
</dbReference>
<gene>
    <name evidence="1" type="ORF">BJX66DRAFT_127114</name>
</gene>
<evidence type="ECO:0000313" key="1">
    <source>
        <dbReference type="EMBL" id="KAL2783510.1"/>
    </source>
</evidence>
<dbReference type="InterPro" id="IPR011009">
    <property type="entry name" value="Kinase-like_dom_sf"/>
</dbReference>
<protein>
    <recommendedName>
        <fullName evidence="3">Protein kinase domain-containing protein</fullName>
    </recommendedName>
</protein>
<dbReference type="EMBL" id="JBFTWV010000230">
    <property type="protein sequence ID" value="KAL2783510.1"/>
    <property type="molecule type" value="Genomic_DNA"/>
</dbReference>
<accession>A0ABR4FJU6</accession>
<sequence length="390" mass="43353">MQATEADLELQRKWQAQAAAHGPPPPLVPPQADHGAGIYALFMEPVQVVPHRDGTCLVAYAGTHHRDFPDEPNPYEVRARDAHEFLLEAGGGAQHPRIVKYLGRLSPGFKLEFVTPGSLDGMRLPVLSPVPLPDNTPPPLLLRLYYRWALQTLSALRFLHSHSVYLSNICDSSVWIRADFSAAVTNFICATVPSAEDPTFLSGGFRAGDSYLEFLRDVEAEYDPETGEQLLASPRGDICDWATLMWLLLTNGFSVDPPPRPWVMWPMLFGEDPGAGEGWPEVWDEREERRLLSGRRFHRLEYARMGGILVKAWSGGYKSVDEVIWDLRALLEKKGVEVLGDDEILPADGNSSSWEDVLITVPPAEIRFRERGGLDSTARTTPLHAGAKAQ</sequence>
<keyword evidence="2" id="KW-1185">Reference proteome</keyword>
<comment type="caution">
    <text evidence="1">The sequence shown here is derived from an EMBL/GenBank/DDBJ whole genome shotgun (WGS) entry which is preliminary data.</text>
</comment>
<organism evidence="1 2">
    <name type="scientific">Aspergillus keveii</name>
    <dbReference type="NCBI Taxonomy" id="714993"/>
    <lineage>
        <taxon>Eukaryota</taxon>
        <taxon>Fungi</taxon>
        <taxon>Dikarya</taxon>
        <taxon>Ascomycota</taxon>
        <taxon>Pezizomycotina</taxon>
        <taxon>Eurotiomycetes</taxon>
        <taxon>Eurotiomycetidae</taxon>
        <taxon>Eurotiales</taxon>
        <taxon>Aspergillaceae</taxon>
        <taxon>Aspergillus</taxon>
        <taxon>Aspergillus subgen. Nidulantes</taxon>
    </lineage>
</organism>
<proteinExistence type="predicted"/>
<evidence type="ECO:0008006" key="3">
    <source>
        <dbReference type="Google" id="ProtNLM"/>
    </source>
</evidence>
<evidence type="ECO:0000313" key="2">
    <source>
        <dbReference type="Proteomes" id="UP001610563"/>
    </source>
</evidence>
<dbReference type="SUPFAM" id="SSF56112">
    <property type="entry name" value="Protein kinase-like (PK-like)"/>
    <property type="match status" value="1"/>
</dbReference>
<name>A0ABR4FJU6_9EURO</name>
<reference evidence="1 2" key="1">
    <citation type="submission" date="2024-07" db="EMBL/GenBank/DDBJ databases">
        <title>Section-level genome sequencing and comparative genomics of Aspergillus sections Usti and Cavernicolus.</title>
        <authorList>
            <consortium name="Lawrence Berkeley National Laboratory"/>
            <person name="Nybo J.L."/>
            <person name="Vesth T.C."/>
            <person name="Theobald S."/>
            <person name="Frisvad J.C."/>
            <person name="Larsen T.O."/>
            <person name="Kjaerboelling I."/>
            <person name="Rothschild-Mancinelli K."/>
            <person name="Lyhne E.K."/>
            <person name="Kogle M.E."/>
            <person name="Barry K."/>
            <person name="Clum A."/>
            <person name="Na H."/>
            <person name="Ledsgaard L."/>
            <person name="Lin J."/>
            <person name="Lipzen A."/>
            <person name="Kuo A."/>
            <person name="Riley R."/>
            <person name="Mondo S."/>
            <person name="Labutti K."/>
            <person name="Haridas S."/>
            <person name="Pangalinan J."/>
            <person name="Salamov A.A."/>
            <person name="Simmons B.A."/>
            <person name="Magnuson J.K."/>
            <person name="Chen J."/>
            <person name="Drula E."/>
            <person name="Henrissat B."/>
            <person name="Wiebenga A."/>
            <person name="Lubbers R.J."/>
            <person name="Gomes A.C."/>
            <person name="Makela M.R."/>
            <person name="Stajich J."/>
            <person name="Grigoriev I.V."/>
            <person name="Mortensen U.H."/>
            <person name="De Vries R.P."/>
            <person name="Baker S.E."/>
            <person name="Andersen M.R."/>
        </authorList>
    </citation>
    <scope>NUCLEOTIDE SEQUENCE [LARGE SCALE GENOMIC DNA]</scope>
    <source>
        <strain evidence="1 2">CBS 209.92</strain>
    </source>
</reference>